<protein>
    <submittedName>
        <fullName evidence="3">Uncharacterized protein LOC109487036 isoform X2</fullName>
    </submittedName>
</protein>
<evidence type="ECO:0000256" key="1">
    <source>
        <dbReference type="SAM" id="MobiDB-lite"/>
    </source>
</evidence>
<feature type="region of interest" description="Disordered" evidence="1">
    <location>
        <begin position="145"/>
        <end position="172"/>
    </location>
</feature>
<proteinExistence type="predicted"/>
<dbReference type="AlphaFoldDB" id="A0A6P5AWY2"/>
<name>A0A6P5AWY2_BRABE</name>
<feature type="region of interest" description="Disordered" evidence="1">
    <location>
        <begin position="354"/>
        <end position="373"/>
    </location>
</feature>
<dbReference type="Proteomes" id="UP000515135">
    <property type="component" value="Unplaced"/>
</dbReference>
<evidence type="ECO:0000313" key="3">
    <source>
        <dbReference type="RefSeq" id="XP_019646536.1"/>
    </source>
</evidence>
<dbReference type="OrthoDB" id="10164466at2759"/>
<accession>A0A6P5AWY2</accession>
<gene>
    <name evidence="3" type="primary">LOC109487036</name>
</gene>
<dbReference type="GeneID" id="109487036"/>
<feature type="region of interest" description="Disordered" evidence="1">
    <location>
        <begin position="23"/>
        <end position="46"/>
    </location>
</feature>
<keyword evidence="2" id="KW-1185">Reference proteome</keyword>
<sequence length="525" mass="58617">MPAQNVDEYSTEVKMEDTAIVRKAQSAGGPDGSPEVDQGRPTVSSEPWLGLKDFMKRVPIVRSLDLLSGGDKGDGKEKEMRQELERLVKLLRASIDSKTAGFKRINKEWNEALKELRRAFKKADKFHKRYRKTMSRLEKMGYIIPPAPQPQEAPHRRASLDAVTPSAETRTSDMSLVMELRRAASSLYQIQTADGVSGSGETADKLPAAEGRTPSLPTVPEPTAVSSEENLEEMRQELERLVKLMRASIDSKTAGFKRINKEWGEALKELRRAFKKAEKFHKRYRKTMAHLEKMGYIIPPAPQPQEAIHRRRASVDVTTSSAETCTSDTSLVIELRRAVSSLYGIQSVDGVSAMSTDTDKQRSTAAERASTMSADRVLAMSTDTDKQRSTAAEGASTMSADRVSAMSDDIDRLSFATGRENPPFYDDPDNLWLTWPWMFTKSRSGAKDDSMHSDTTSLSSTDSFATAVSELMDLDDHHGESTAHEQASEVILQSSASTQKKSKLQRLKKWIQRKGRSFCNKIRCR</sequence>
<feature type="region of interest" description="Disordered" evidence="1">
    <location>
        <begin position="382"/>
        <end position="403"/>
    </location>
</feature>
<dbReference type="RefSeq" id="XP_019646536.1">
    <property type="nucleotide sequence ID" value="XM_019790977.1"/>
</dbReference>
<organism evidence="2 3">
    <name type="scientific">Branchiostoma belcheri</name>
    <name type="common">Amphioxus</name>
    <dbReference type="NCBI Taxonomy" id="7741"/>
    <lineage>
        <taxon>Eukaryota</taxon>
        <taxon>Metazoa</taxon>
        <taxon>Chordata</taxon>
        <taxon>Cephalochordata</taxon>
        <taxon>Leptocardii</taxon>
        <taxon>Amphioxiformes</taxon>
        <taxon>Branchiostomatidae</taxon>
        <taxon>Branchiostoma</taxon>
    </lineage>
</organism>
<feature type="region of interest" description="Disordered" evidence="1">
    <location>
        <begin position="194"/>
        <end position="233"/>
    </location>
</feature>
<evidence type="ECO:0000313" key="2">
    <source>
        <dbReference type="Proteomes" id="UP000515135"/>
    </source>
</evidence>
<reference evidence="3" key="1">
    <citation type="submission" date="2025-08" db="UniProtKB">
        <authorList>
            <consortium name="RefSeq"/>
        </authorList>
    </citation>
    <scope>IDENTIFICATION</scope>
    <source>
        <tissue evidence="3">Gonad</tissue>
    </source>
</reference>